<comment type="caution">
    <text evidence="2">The sequence shown here is derived from an EMBL/GenBank/DDBJ whole genome shotgun (WGS) entry which is preliminary data.</text>
</comment>
<name>A0ABV3AKG1_9ACTN</name>
<evidence type="ECO:0000313" key="3">
    <source>
        <dbReference type="Proteomes" id="UP001551011"/>
    </source>
</evidence>
<dbReference type="InterPro" id="IPR046200">
    <property type="entry name" value="DUF6233"/>
</dbReference>
<accession>A0ABV3AKG1</accession>
<dbReference type="Pfam" id="PF19746">
    <property type="entry name" value="DUF6233"/>
    <property type="match status" value="1"/>
</dbReference>
<evidence type="ECO:0000256" key="1">
    <source>
        <dbReference type="SAM" id="MobiDB-lite"/>
    </source>
</evidence>
<proteinExistence type="predicted"/>
<sequence>MEARRRICVPGKQSPTRPLEHRGGTAGGGAAPGERVRPSPAAWLSLYGLDRDDVDAVHVGDCRAARKSGRCRPATRGQALDALRSQVPPRVHCRRDKALGIVP</sequence>
<reference evidence="2 3" key="1">
    <citation type="submission" date="2024-06" db="EMBL/GenBank/DDBJ databases">
        <title>The Natural Products Discovery Center: Release of the First 8490 Sequenced Strains for Exploring Actinobacteria Biosynthetic Diversity.</title>
        <authorList>
            <person name="Kalkreuter E."/>
            <person name="Kautsar S.A."/>
            <person name="Yang D."/>
            <person name="Bader C.D."/>
            <person name="Teijaro C.N."/>
            <person name="Fluegel L."/>
            <person name="Davis C.M."/>
            <person name="Simpson J.R."/>
            <person name="Lauterbach L."/>
            <person name="Steele A.D."/>
            <person name="Gui C."/>
            <person name="Meng S."/>
            <person name="Li G."/>
            <person name="Viehrig K."/>
            <person name="Ye F."/>
            <person name="Su P."/>
            <person name="Kiefer A.F."/>
            <person name="Nichols A."/>
            <person name="Cepeda A.J."/>
            <person name="Yan W."/>
            <person name="Fan B."/>
            <person name="Jiang Y."/>
            <person name="Adhikari A."/>
            <person name="Zheng C.-J."/>
            <person name="Schuster L."/>
            <person name="Cowan T.M."/>
            <person name="Smanski M.J."/>
            <person name="Chevrette M.G."/>
            <person name="De Carvalho L.P.S."/>
            <person name="Shen B."/>
        </authorList>
    </citation>
    <scope>NUCLEOTIDE SEQUENCE [LARGE SCALE GENOMIC DNA]</scope>
    <source>
        <strain evidence="2 3">NPDC020594</strain>
    </source>
</reference>
<keyword evidence="3" id="KW-1185">Reference proteome</keyword>
<feature type="region of interest" description="Disordered" evidence="1">
    <location>
        <begin position="1"/>
        <end position="37"/>
    </location>
</feature>
<organism evidence="2 3">
    <name type="scientific">Streptomyces flaveolus</name>
    <dbReference type="NCBI Taxonomy" id="67297"/>
    <lineage>
        <taxon>Bacteria</taxon>
        <taxon>Bacillati</taxon>
        <taxon>Actinomycetota</taxon>
        <taxon>Actinomycetes</taxon>
        <taxon>Kitasatosporales</taxon>
        <taxon>Streptomycetaceae</taxon>
        <taxon>Streptomyces</taxon>
    </lineage>
</organism>
<protein>
    <submittedName>
        <fullName evidence="2">DUF6233 domain-containing protein</fullName>
    </submittedName>
</protein>
<dbReference type="Proteomes" id="UP001551011">
    <property type="component" value="Unassembled WGS sequence"/>
</dbReference>
<gene>
    <name evidence="2" type="ORF">AB0H04_36275</name>
</gene>
<evidence type="ECO:0000313" key="2">
    <source>
        <dbReference type="EMBL" id="MEU5712242.1"/>
    </source>
</evidence>
<dbReference type="EMBL" id="JBFAEG010000033">
    <property type="protein sequence ID" value="MEU5712242.1"/>
    <property type="molecule type" value="Genomic_DNA"/>
</dbReference>
<dbReference type="RefSeq" id="WP_234338000.1">
    <property type="nucleotide sequence ID" value="NZ_JBEXDP010000010.1"/>
</dbReference>